<evidence type="ECO:0000313" key="2">
    <source>
        <dbReference type="Proteomes" id="UP000482800"/>
    </source>
</evidence>
<evidence type="ECO:0008006" key="3">
    <source>
        <dbReference type="Google" id="ProtNLM"/>
    </source>
</evidence>
<protein>
    <recommendedName>
        <fullName evidence="3">DUF429 domain-containing protein</fullName>
    </recommendedName>
</protein>
<name>A0A6V8KKI2_9ACTN</name>
<gene>
    <name evidence="1" type="ORF">Phou_081100</name>
</gene>
<dbReference type="Proteomes" id="UP000482800">
    <property type="component" value="Unassembled WGS sequence"/>
</dbReference>
<keyword evidence="2" id="KW-1185">Reference proteome</keyword>
<dbReference type="EMBL" id="BLPF01000003">
    <property type="protein sequence ID" value="GFJ83930.1"/>
    <property type="molecule type" value="Genomic_DNA"/>
</dbReference>
<evidence type="ECO:0000313" key="1">
    <source>
        <dbReference type="EMBL" id="GFJ83930.1"/>
    </source>
</evidence>
<proteinExistence type="predicted"/>
<reference evidence="1 2" key="2">
    <citation type="submission" date="2020-03" db="EMBL/GenBank/DDBJ databases">
        <authorList>
            <person name="Ichikawa N."/>
            <person name="Kimura A."/>
            <person name="Kitahashi Y."/>
            <person name="Uohara A."/>
        </authorList>
    </citation>
    <scope>NUCLEOTIDE SEQUENCE [LARGE SCALE GENOMIC DNA]</scope>
    <source>
        <strain evidence="1 2">NBRC 108639</strain>
    </source>
</reference>
<dbReference type="AlphaFoldDB" id="A0A6V8KKI2"/>
<sequence>MLGVDACKAGWVGVVLGDGATAVHVATTVAALVAAVELDGDLAVVGIDIPDRPS</sequence>
<reference evidence="1 2" key="1">
    <citation type="submission" date="2020-03" db="EMBL/GenBank/DDBJ databases">
        <title>Whole genome shotgun sequence of Phytohabitans houttuyneae NBRC 108639.</title>
        <authorList>
            <person name="Komaki H."/>
            <person name="Tamura T."/>
        </authorList>
    </citation>
    <scope>NUCLEOTIDE SEQUENCE [LARGE SCALE GENOMIC DNA]</scope>
    <source>
        <strain evidence="1 2">NBRC 108639</strain>
    </source>
</reference>
<dbReference type="Pfam" id="PF04250">
    <property type="entry name" value="DUF429"/>
    <property type="match status" value="1"/>
</dbReference>
<comment type="caution">
    <text evidence="1">The sequence shown here is derived from an EMBL/GenBank/DDBJ whole genome shotgun (WGS) entry which is preliminary data.</text>
</comment>
<organism evidence="1 2">
    <name type="scientific">Phytohabitans houttuyneae</name>
    <dbReference type="NCBI Taxonomy" id="1076126"/>
    <lineage>
        <taxon>Bacteria</taxon>
        <taxon>Bacillati</taxon>
        <taxon>Actinomycetota</taxon>
        <taxon>Actinomycetes</taxon>
        <taxon>Micromonosporales</taxon>
        <taxon>Micromonosporaceae</taxon>
    </lineage>
</organism>
<dbReference type="InterPro" id="IPR007362">
    <property type="entry name" value="DUF429"/>
</dbReference>
<accession>A0A6V8KKI2</accession>